<reference evidence="2" key="1">
    <citation type="submission" date="2023-06" db="EMBL/GenBank/DDBJ databases">
        <title>Genomic of Agaribacillus aureum.</title>
        <authorList>
            <person name="Wang G."/>
        </authorList>
    </citation>
    <scope>NUCLEOTIDE SEQUENCE</scope>
    <source>
        <strain evidence="2">BMA12</strain>
    </source>
</reference>
<organism evidence="2 3">
    <name type="scientific">Agaribacillus aureus</name>
    <dbReference type="NCBI Taxonomy" id="3051825"/>
    <lineage>
        <taxon>Bacteria</taxon>
        <taxon>Pseudomonadati</taxon>
        <taxon>Bacteroidota</taxon>
        <taxon>Cytophagia</taxon>
        <taxon>Cytophagales</taxon>
        <taxon>Splendidivirgaceae</taxon>
        <taxon>Agaribacillus</taxon>
    </lineage>
</organism>
<comment type="caution">
    <text evidence="2">The sequence shown here is derived from an EMBL/GenBank/DDBJ whole genome shotgun (WGS) entry which is preliminary data.</text>
</comment>
<protein>
    <recommendedName>
        <fullName evidence="4">Polymerase/histidinol phosphatase N-terminal domain-containing protein</fullName>
    </recommendedName>
</protein>
<keyword evidence="1" id="KW-0812">Transmembrane</keyword>
<evidence type="ECO:0000313" key="3">
    <source>
        <dbReference type="Proteomes" id="UP001172083"/>
    </source>
</evidence>
<dbReference type="InterPro" id="IPR016195">
    <property type="entry name" value="Pol/histidinol_Pase-like"/>
</dbReference>
<feature type="transmembrane region" description="Helical" evidence="1">
    <location>
        <begin position="12"/>
        <end position="35"/>
    </location>
</feature>
<evidence type="ECO:0000313" key="2">
    <source>
        <dbReference type="EMBL" id="MDN5210858.1"/>
    </source>
</evidence>
<keyword evidence="3" id="KW-1185">Reference proteome</keyword>
<sequence>MNLVRTVKKILRYTLLLIVLLVAIVMIVLFGPALLKNWVTYPKLEKERAQLWAKYKKPDQYIGREVFQGALHVHSYWSHDSRGTLPEILDAAKKANLDFIFYSDHARGKLDTFPRGYGGVFDGVLMEAGTESGNGLMVNPFDSVVLDWNKETDTLIHEAVAGGGLVAYVHTERDHSWHNPDYQAMEIYNIHTDLLDEDGILPFLINNIVNGGRFKHWCYRELYDEQTAILNNWDSLNLSRQIVGIAGVDAHNNQGLRAHYLEDGRVEWVGSNAKTLTIREPGWLDKLLLGEPDAFGWAFKWELDTYYHSFNFVTNHVFCDTLSTINIKEHIIKGHVYISFESLARAKGFQYFTINQKDSVTGILGDSVRVADVNRLKAVSPLPVKYQLYNSGKLIDEVEEAYEYAYTINGKTGNYRIVALVNFNDQWIPWVYTNQIYIY</sequence>
<name>A0ABT8L3P0_9BACT</name>
<dbReference type="Gene3D" id="3.20.20.140">
    <property type="entry name" value="Metal-dependent hydrolases"/>
    <property type="match status" value="1"/>
</dbReference>
<keyword evidence="1" id="KW-1133">Transmembrane helix</keyword>
<proteinExistence type="predicted"/>
<dbReference type="Proteomes" id="UP001172083">
    <property type="component" value="Unassembled WGS sequence"/>
</dbReference>
<accession>A0ABT8L3P0</accession>
<evidence type="ECO:0008006" key="4">
    <source>
        <dbReference type="Google" id="ProtNLM"/>
    </source>
</evidence>
<evidence type="ECO:0000256" key="1">
    <source>
        <dbReference type="SAM" id="Phobius"/>
    </source>
</evidence>
<keyword evidence="1" id="KW-0472">Membrane</keyword>
<dbReference type="EMBL" id="JAUJEB010000001">
    <property type="protein sequence ID" value="MDN5210858.1"/>
    <property type="molecule type" value="Genomic_DNA"/>
</dbReference>
<gene>
    <name evidence="2" type="ORF">QQ020_02325</name>
</gene>
<dbReference type="RefSeq" id="WP_346756198.1">
    <property type="nucleotide sequence ID" value="NZ_JAUJEB010000001.1"/>
</dbReference>
<dbReference type="SUPFAM" id="SSF89550">
    <property type="entry name" value="PHP domain-like"/>
    <property type="match status" value="1"/>
</dbReference>